<name>A0ABS5KG82_9BACT</name>
<dbReference type="Pfam" id="PF14734">
    <property type="entry name" value="DUF4469"/>
    <property type="match status" value="1"/>
</dbReference>
<dbReference type="InterPro" id="IPR049893">
    <property type="entry name" value="Bvu_2165-like_IHF-HU-DNA_bdg"/>
</dbReference>
<protein>
    <submittedName>
        <fullName evidence="3">DUF4469 domain-containing protein</fullName>
    </submittedName>
</protein>
<dbReference type="Gene3D" id="2.70.50.70">
    <property type="match status" value="1"/>
</dbReference>
<organism evidence="3 4">
    <name type="scientific">Carboxylicivirga mesophila</name>
    <dbReference type="NCBI Taxonomy" id="1166478"/>
    <lineage>
        <taxon>Bacteria</taxon>
        <taxon>Pseudomonadati</taxon>
        <taxon>Bacteroidota</taxon>
        <taxon>Bacteroidia</taxon>
        <taxon>Marinilabiliales</taxon>
        <taxon>Marinilabiliaceae</taxon>
        <taxon>Carboxylicivirga</taxon>
    </lineage>
</organism>
<gene>
    <name evidence="3" type="ORF">KEM09_21205</name>
</gene>
<feature type="non-terminal residue" evidence="3">
    <location>
        <position position="1"/>
    </location>
</feature>
<reference evidence="3 4" key="1">
    <citation type="journal article" date="2014" name="Int. J. Syst. Evol. Microbiol.">
        <title>Carboxylicivirga gen. nov. in the family Marinilabiliaceae with two novel species, Carboxylicivirga mesophila sp. nov. and Carboxylicivirga taeanensis sp. nov., and reclassification of Cytophaga fermentans as Saccharicrinis fermentans gen. nov., comb. nov.</title>
        <authorList>
            <person name="Yang S.H."/>
            <person name="Seo H.S."/>
            <person name="Woo J.H."/>
            <person name="Oh H.M."/>
            <person name="Jang H."/>
            <person name="Lee J.H."/>
            <person name="Kim S.J."/>
            <person name="Kwon K.K."/>
        </authorList>
    </citation>
    <scope>NUCLEOTIDE SEQUENCE [LARGE SCALE GENOMIC DNA]</scope>
    <source>
        <strain evidence="3 4">JCM 18290</strain>
    </source>
</reference>
<sequence>CCEVNRRLVINLARLASRFGRGGRRSLQYRILILHIMALRYGLVPNHLTDDPNDCMAVTTDNDTITVEQIVETMIGKGSTVTKAEALSVIEEFEYAVVDSIQKGNNVSTELFKIAPSIVGVFSNNQDAFDTARHSVKINLNAGRRLAQAAANIELKKVNITAIQPVLQNFTDQMSKVVNESFTSGHVASIRGTTLKFNQDDETQGIFFIAGDGTETRVDNIIKNFPSELMFIVPATLTSGTYAIEVRCIYHNSKTLRTGRLPYELVPVS</sequence>
<keyword evidence="4" id="KW-1185">Reference proteome</keyword>
<dbReference type="Proteomes" id="UP000721861">
    <property type="component" value="Unassembled WGS sequence"/>
</dbReference>
<evidence type="ECO:0000259" key="2">
    <source>
        <dbReference type="Pfam" id="PF14848"/>
    </source>
</evidence>
<comment type="caution">
    <text evidence="3">The sequence shown here is derived from an EMBL/GenBank/DDBJ whole genome shotgun (WGS) entry which is preliminary data.</text>
</comment>
<dbReference type="CDD" id="cd12843">
    <property type="entry name" value="Bvu_2165_C_like"/>
    <property type="match status" value="1"/>
</dbReference>
<feature type="domain" description="DUF4469" evidence="1">
    <location>
        <begin position="169"/>
        <end position="256"/>
    </location>
</feature>
<evidence type="ECO:0000313" key="4">
    <source>
        <dbReference type="Proteomes" id="UP000721861"/>
    </source>
</evidence>
<evidence type="ECO:0000313" key="3">
    <source>
        <dbReference type="EMBL" id="MBS2213940.1"/>
    </source>
</evidence>
<dbReference type="RefSeq" id="WP_212231836.1">
    <property type="nucleotide sequence ID" value="NZ_JAGUCN010000040.1"/>
</dbReference>
<proteinExistence type="predicted"/>
<accession>A0ABS5KG82</accession>
<evidence type="ECO:0000259" key="1">
    <source>
        <dbReference type="Pfam" id="PF14734"/>
    </source>
</evidence>
<dbReference type="EMBL" id="JAGUCN010000040">
    <property type="protein sequence ID" value="MBS2213940.1"/>
    <property type="molecule type" value="Genomic_DNA"/>
</dbReference>
<feature type="domain" description="Bvu-2165-like IHF-HU-like DNA-binding" evidence="2">
    <location>
        <begin position="39"/>
        <end position="157"/>
    </location>
</feature>
<dbReference type="InterPro" id="IPR027824">
    <property type="entry name" value="DUF4469"/>
</dbReference>
<dbReference type="Pfam" id="PF14848">
    <property type="entry name" value="HU-DNA_bdg"/>
    <property type="match status" value="1"/>
</dbReference>